<feature type="region of interest" description="Disordered" evidence="4">
    <location>
        <begin position="715"/>
        <end position="772"/>
    </location>
</feature>
<organism evidence="6 7">
    <name type="scientific">[Myrmecia] bisecta</name>
    <dbReference type="NCBI Taxonomy" id="41462"/>
    <lineage>
        <taxon>Eukaryota</taxon>
        <taxon>Viridiplantae</taxon>
        <taxon>Chlorophyta</taxon>
        <taxon>core chlorophytes</taxon>
        <taxon>Trebouxiophyceae</taxon>
        <taxon>Trebouxiales</taxon>
        <taxon>Trebouxiaceae</taxon>
        <taxon>Myrmecia</taxon>
    </lineage>
</organism>
<feature type="region of interest" description="Disordered" evidence="4">
    <location>
        <begin position="151"/>
        <end position="198"/>
    </location>
</feature>
<reference evidence="6 7" key="1">
    <citation type="journal article" date="2024" name="Nat. Commun.">
        <title>Phylogenomics reveals the evolutionary origins of lichenization in chlorophyte algae.</title>
        <authorList>
            <person name="Puginier C."/>
            <person name="Libourel C."/>
            <person name="Otte J."/>
            <person name="Skaloud P."/>
            <person name="Haon M."/>
            <person name="Grisel S."/>
            <person name="Petersen M."/>
            <person name="Berrin J.G."/>
            <person name="Delaux P.M."/>
            <person name="Dal Grande F."/>
            <person name="Keller J."/>
        </authorList>
    </citation>
    <scope>NUCLEOTIDE SEQUENCE [LARGE SCALE GENOMIC DNA]</scope>
    <source>
        <strain evidence="6 7">SAG 2043</strain>
    </source>
</reference>
<comment type="caution">
    <text evidence="6">The sequence shown here is derived from an EMBL/GenBank/DDBJ whole genome shotgun (WGS) entry which is preliminary data.</text>
</comment>
<dbReference type="Proteomes" id="UP001489004">
    <property type="component" value="Unassembled WGS sequence"/>
</dbReference>
<dbReference type="PANTHER" id="PTHR12446">
    <property type="entry name" value="TESMIN/TSO1-RELATED"/>
    <property type="match status" value="1"/>
</dbReference>
<keyword evidence="3" id="KW-0539">Nucleus</keyword>
<protein>
    <recommendedName>
        <fullName evidence="5">CRC domain-containing protein</fullName>
    </recommendedName>
</protein>
<evidence type="ECO:0000256" key="2">
    <source>
        <dbReference type="ARBA" id="ARBA00007267"/>
    </source>
</evidence>
<keyword evidence="7" id="KW-1185">Reference proteome</keyword>
<dbReference type="PANTHER" id="PTHR12446:SF34">
    <property type="entry name" value="PROTEIN LIN-54 HOMOLOG"/>
    <property type="match status" value="1"/>
</dbReference>
<feature type="compositionally biased region" description="Polar residues" evidence="4">
    <location>
        <begin position="385"/>
        <end position="395"/>
    </location>
</feature>
<comment type="subcellular location">
    <subcellularLocation>
        <location evidence="1">Nucleus</location>
    </subcellularLocation>
</comment>
<feature type="compositionally biased region" description="Low complexity" evidence="4">
    <location>
        <begin position="368"/>
        <end position="378"/>
    </location>
</feature>
<dbReference type="AlphaFoldDB" id="A0AAW1PXT5"/>
<dbReference type="Pfam" id="PF03638">
    <property type="entry name" value="TCR"/>
    <property type="match status" value="2"/>
</dbReference>
<evidence type="ECO:0000259" key="5">
    <source>
        <dbReference type="PROSITE" id="PS51634"/>
    </source>
</evidence>
<dbReference type="PROSITE" id="PS51634">
    <property type="entry name" value="CRC"/>
    <property type="match status" value="1"/>
</dbReference>
<name>A0AAW1PXT5_9CHLO</name>
<evidence type="ECO:0000256" key="3">
    <source>
        <dbReference type="ARBA" id="ARBA00023242"/>
    </source>
</evidence>
<feature type="region of interest" description="Disordered" evidence="4">
    <location>
        <begin position="338"/>
        <end position="438"/>
    </location>
</feature>
<feature type="domain" description="CRC" evidence="5">
    <location>
        <begin position="198"/>
        <end position="312"/>
    </location>
</feature>
<dbReference type="SMART" id="SM01114">
    <property type="entry name" value="CXC"/>
    <property type="match status" value="2"/>
</dbReference>
<dbReference type="GO" id="GO:0006355">
    <property type="term" value="P:regulation of DNA-templated transcription"/>
    <property type="evidence" value="ECO:0007669"/>
    <property type="project" value="TreeGrafter"/>
</dbReference>
<evidence type="ECO:0000256" key="1">
    <source>
        <dbReference type="ARBA" id="ARBA00004123"/>
    </source>
</evidence>
<dbReference type="GO" id="GO:0005634">
    <property type="term" value="C:nucleus"/>
    <property type="evidence" value="ECO:0007669"/>
    <property type="project" value="UniProtKB-SubCell"/>
</dbReference>
<feature type="compositionally biased region" description="Polar residues" evidence="4">
    <location>
        <begin position="718"/>
        <end position="732"/>
    </location>
</feature>
<evidence type="ECO:0000256" key="4">
    <source>
        <dbReference type="SAM" id="MobiDB-lite"/>
    </source>
</evidence>
<proteinExistence type="inferred from homology"/>
<feature type="region of interest" description="Disordered" evidence="4">
    <location>
        <begin position="69"/>
        <end position="113"/>
    </location>
</feature>
<evidence type="ECO:0000313" key="7">
    <source>
        <dbReference type="Proteomes" id="UP001489004"/>
    </source>
</evidence>
<dbReference type="InterPro" id="IPR033467">
    <property type="entry name" value="Tesmin/TSO1-like_CXC"/>
</dbReference>
<feature type="region of interest" description="Disordered" evidence="4">
    <location>
        <begin position="1"/>
        <end position="31"/>
    </location>
</feature>
<gene>
    <name evidence="6" type="ORF">WJX72_010856</name>
</gene>
<accession>A0AAW1PXT5</accession>
<comment type="similarity">
    <text evidence="2">Belongs to the lin-54 family.</text>
</comment>
<dbReference type="InterPro" id="IPR028307">
    <property type="entry name" value="Lin-54_fam"/>
</dbReference>
<dbReference type="EMBL" id="JALJOR010000008">
    <property type="protein sequence ID" value="KAK9813215.1"/>
    <property type="molecule type" value="Genomic_DNA"/>
</dbReference>
<evidence type="ECO:0000313" key="6">
    <source>
        <dbReference type="EMBL" id="KAK9813215.1"/>
    </source>
</evidence>
<feature type="compositionally biased region" description="Polar residues" evidence="4">
    <location>
        <begin position="157"/>
        <end position="176"/>
    </location>
</feature>
<dbReference type="InterPro" id="IPR005172">
    <property type="entry name" value="CRC"/>
</dbReference>
<sequence length="898" mass="94057">MHASREKPASSRALSTPVGQTVRVRRGAAEASPFSQFAKELPPLTPPRPLYDQFYNGISAGQSPAAPAIGIPGVSCGEASTSRPEREVSPEDGQSSEHAGPRLGSPDRQPSVAFGEHCSYGHLQTGITLAVPVEAAAALVASLAHTAATPVARRRSATSYSGHSIVTETSQQSVQMPETPGDAVKLGDRRDSTSATGGPKKCNCKKSKCLKLYCDCFAAGQYCTNCTCQNCCNTPDQKDIVDEMRDQIRSRNPHAFDEKIGKHYVAAGGAGQHKRGCNCKKSHCRKKYCECFQAGVNCGQHCKCEGCHNCVEHGPPPKPKEPKQKAVVEVAYHVAGVTKTSPGTPAVKAVPEAKPAERKLTRQRSKRGSVGSAGSAGRSQEDTAQEGSQPGSSAPSLLPYDTPGMVWPTSQLQQPAAHVLPTSEAAHAQDMPDAEPLPIQPLQTSRQVDVKVEPGLASQSTQMAISPQQPGMQASPCLPGDTLHTGLPPGSDHIPISSSQGMMMLPMLPSPSQGFGGGLPPAGPEMPAGPLPEQAEAYGAGAEAPPAYQVIYSQTADGQFVPVFATTGQVQQLQSGAVLVPQPGQTPGSAHLHLLTGGCQGTPSASLMLPLASPARLEASLQEADGPSAAFQLLAPSSAFFGDLMGQEFEITEVTDYAEARMVEVGLEGGDEMEIELEELMRGAPEFGDEGLAHLPFPLAMGAERGQWAGEEFENAPSAANTLHSGSPGTSTRLDRSFAGHKTGSPGTRSKAKRSIHLGSPLHSPRQENGVRRCTPTKRAARFGAYHTSALAASLAGDLASMHSGRGMSHVAPALAAGSGMDKPQLMTQHSAHFEGSGAQHAQHAVPSLGQAMDEDVFMAGAVQRGAELQRAATWEEGSTRLQHLGTGSTTIFSPNRK</sequence>